<evidence type="ECO:0000259" key="1">
    <source>
        <dbReference type="Pfam" id="PF01863"/>
    </source>
</evidence>
<evidence type="ECO:0000313" key="3">
    <source>
        <dbReference type="Proteomes" id="UP000824249"/>
    </source>
</evidence>
<proteinExistence type="predicted"/>
<reference evidence="2" key="1">
    <citation type="journal article" date="2021" name="PeerJ">
        <title>Extensive microbial diversity within the chicken gut microbiome revealed by metagenomics and culture.</title>
        <authorList>
            <person name="Gilroy R."/>
            <person name="Ravi A."/>
            <person name="Getino M."/>
            <person name="Pursley I."/>
            <person name="Horton D.L."/>
            <person name="Alikhan N.F."/>
            <person name="Baker D."/>
            <person name="Gharbi K."/>
            <person name="Hall N."/>
            <person name="Watson M."/>
            <person name="Adriaenssens E.M."/>
            <person name="Foster-Nyarko E."/>
            <person name="Jarju S."/>
            <person name="Secka A."/>
            <person name="Antonio M."/>
            <person name="Oren A."/>
            <person name="Chaudhuri R.R."/>
            <person name="La Ragione R."/>
            <person name="Hildebrand F."/>
            <person name="Pallen M.J."/>
        </authorList>
    </citation>
    <scope>NUCLEOTIDE SEQUENCE</scope>
    <source>
        <strain evidence="2">26628</strain>
    </source>
</reference>
<dbReference type="PANTHER" id="PTHR30399:SF1">
    <property type="entry name" value="UTP PYROPHOSPHATASE"/>
    <property type="match status" value="1"/>
</dbReference>
<dbReference type="EMBL" id="DXFD01000003">
    <property type="protein sequence ID" value="HIX46085.1"/>
    <property type="molecule type" value="Genomic_DNA"/>
</dbReference>
<comment type="caution">
    <text evidence="2">The sequence shown here is derived from an EMBL/GenBank/DDBJ whole genome shotgun (WGS) entry which is preliminary data.</text>
</comment>
<dbReference type="CDD" id="cd07344">
    <property type="entry name" value="M48_yhfN_like"/>
    <property type="match status" value="1"/>
</dbReference>
<feature type="domain" description="YgjP-like metallopeptidase" evidence="1">
    <location>
        <begin position="100"/>
        <end position="203"/>
    </location>
</feature>
<dbReference type="Proteomes" id="UP000824249">
    <property type="component" value="Unassembled WGS sequence"/>
</dbReference>
<accession>A0A9D1VSA0</accession>
<dbReference type="Gene3D" id="3.30.2010.10">
    <property type="entry name" value="Metalloproteases ('zincins'), catalytic domain"/>
    <property type="match status" value="1"/>
</dbReference>
<dbReference type="PANTHER" id="PTHR30399">
    <property type="entry name" value="UNCHARACTERIZED PROTEIN YGJP"/>
    <property type="match status" value="1"/>
</dbReference>
<reference evidence="2" key="2">
    <citation type="submission" date="2021-04" db="EMBL/GenBank/DDBJ databases">
        <authorList>
            <person name="Gilroy R."/>
        </authorList>
    </citation>
    <scope>NUCLEOTIDE SEQUENCE</scope>
    <source>
        <strain evidence="2">26628</strain>
    </source>
</reference>
<sequence length="217" mass="24726">MPDAAFRILRSRRKTLAVTVSAGSVLVRAPYGVSDAAIRAFVASKRAWIERKLEEYADERFAAVRRGETLLDAGAERAVRFGAPRDGEDALGFFLRVPSSVRRYFERTRGPVLVEALHAHARAIGVQATDVRLRDFKARWGSCDARGVICLNWRLTMLPARLRDYVLVHELCHLRRMDHSPAFWNEVGRFCPDAPVLRRQLKRYAFLCLLYRGERGA</sequence>
<dbReference type="InterPro" id="IPR053136">
    <property type="entry name" value="UTP_pyrophosphatase-like"/>
</dbReference>
<gene>
    <name evidence="2" type="ORF">H9737_00155</name>
</gene>
<name>A0A9D1VSA0_9FIRM</name>
<dbReference type="AlphaFoldDB" id="A0A9D1VSA0"/>
<evidence type="ECO:0000313" key="2">
    <source>
        <dbReference type="EMBL" id="HIX46085.1"/>
    </source>
</evidence>
<dbReference type="InterPro" id="IPR002725">
    <property type="entry name" value="YgjP-like_metallopeptidase"/>
</dbReference>
<dbReference type="Pfam" id="PF01863">
    <property type="entry name" value="YgjP-like"/>
    <property type="match status" value="2"/>
</dbReference>
<organism evidence="2 3">
    <name type="scientific">Candidatus Borkfalkia faecigallinarum</name>
    <dbReference type="NCBI Taxonomy" id="2838509"/>
    <lineage>
        <taxon>Bacteria</taxon>
        <taxon>Bacillati</taxon>
        <taxon>Bacillota</taxon>
        <taxon>Clostridia</taxon>
        <taxon>Christensenellales</taxon>
        <taxon>Christensenellaceae</taxon>
        <taxon>Candidatus Borkfalkia</taxon>
    </lineage>
</organism>
<protein>
    <submittedName>
        <fullName evidence="2">M48 family metallopeptidase</fullName>
    </submittedName>
</protein>
<feature type="domain" description="YgjP-like metallopeptidase" evidence="1">
    <location>
        <begin position="14"/>
        <end position="63"/>
    </location>
</feature>